<dbReference type="AlphaFoldDB" id="A0A1I7YFY7"/>
<sequence length="77" mass="8637">MGDINQRWPDGFWHQRALLGMWSSQCELVATLKHAMGGCKSALFSTVASPIKLGIYRTTSAISFNFKGKPKIFRSFL</sequence>
<evidence type="ECO:0000313" key="2">
    <source>
        <dbReference type="WBParaSite" id="L893_g15969.t1"/>
    </source>
</evidence>
<dbReference type="WBParaSite" id="L893_g15969.t1">
    <property type="protein sequence ID" value="L893_g15969.t1"/>
    <property type="gene ID" value="L893_g15969"/>
</dbReference>
<proteinExistence type="predicted"/>
<reference evidence="2" key="1">
    <citation type="submission" date="2016-11" db="UniProtKB">
        <authorList>
            <consortium name="WormBaseParasite"/>
        </authorList>
    </citation>
    <scope>IDENTIFICATION</scope>
</reference>
<organism evidence="1 2">
    <name type="scientific">Steinernema glaseri</name>
    <dbReference type="NCBI Taxonomy" id="37863"/>
    <lineage>
        <taxon>Eukaryota</taxon>
        <taxon>Metazoa</taxon>
        <taxon>Ecdysozoa</taxon>
        <taxon>Nematoda</taxon>
        <taxon>Chromadorea</taxon>
        <taxon>Rhabditida</taxon>
        <taxon>Tylenchina</taxon>
        <taxon>Panagrolaimomorpha</taxon>
        <taxon>Strongyloidoidea</taxon>
        <taxon>Steinernematidae</taxon>
        <taxon>Steinernema</taxon>
    </lineage>
</organism>
<evidence type="ECO:0000313" key="1">
    <source>
        <dbReference type="Proteomes" id="UP000095287"/>
    </source>
</evidence>
<accession>A0A1I7YFY7</accession>
<name>A0A1I7YFY7_9BILA</name>
<protein>
    <submittedName>
        <fullName evidence="2">Uncharacterized protein</fullName>
    </submittedName>
</protein>
<keyword evidence="1" id="KW-1185">Reference proteome</keyword>
<dbReference type="Proteomes" id="UP000095287">
    <property type="component" value="Unplaced"/>
</dbReference>